<evidence type="ECO:0008006" key="4">
    <source>
        <dbReference type="Google" id="ProtNLM"/>
    </source>
</evidence>
<organism evidence="3">
    <name type="scientific">Medicago truncatula</name>
    <name type="common">Barrel medic</name>
    <name type="synonym">Medicago tribuloides</name>
    <dbReference type="NCBI Taxonomy" id="3880"/>
    <lineage>
        <taxon>Eukaryota</taxon>
        <taxon>Viridiplantae</taxon>
        <taxon>Streptophyta</taxon>
        <taxon>Embryophyta</taxon>
        <taxon>Tracheophyta</taxon>
        <taxon>Spermatophyta</taxon>
        <taxon>Magnoliopsida</taxon>
        <taxon>eudicotyledons</taxon>
        <taxon>Gunneridae</taxon>
        <taxon>Pentapetalae</taxon>
        <taxon>rosids</taxon>
        <taxon>fabids</taxon>
        <taxon>Fabales</taxon>
        <taxon>Fabaceae</taxon>
        <taxon>Papilionoideae</taxon>
        <taxon>50 kb inversion clade</taxon>
        <taxon>NPAAA clade</taxon>
        <taxon>Hologalegina</taxon>
        <taxon>IRL clade</taxon>
        <taxon>Trifolieae</taxon>
        <taxon>Medicago</taxon>
    </lineage>
</organism>
<evidence type="ECO:0000256" key="2">
    <source>
        <dbReference type="SAM" id="SignalP"/>
    </source>
</evidence>
<dbReference type="EMBL" id="BT134363">
    <property type="protein sequence ID" value="AFK34158.1"/>
    <property type="molecule type" value="mRNA"/>
</dbReference>
<feature type="region of interest" description="Disordered" evidence="1">
    <location>
        <begin position="43"/>
        <end position="109"/>
    </location>
</feature>
<evidence type="ECO:0000256" key="1">
    <source>
        <dbReference type="SAM" id="MobiDB-lite"/>
    </source>
</evidence>
<evidence type="ECO:0000313" key="3">
    <source>
        <dbReference type="EMBL" id="AFK34158.1"/>
    </source>
</evidence>
<proteinExistence type="evidence at transcript level"/>
<feature type="compositionally biased region" description="Gly residues" evidence="1">
    <location>
        <begin position="61"/>
        <end position="87"/>
    </location>
</feature>
<protein>
    <recommendedName>
        <fullName evidence="4">Nodule-specific Glycine Rich Peptide</fullName>
    </recommendedName>
</protein>
<feature type="chain" id="PRO_5003679171" description="Nodule-specific Glycine Rich Peptide" evidence="2">
    <location>
        <begin position="23"/>
        <end position="109"/>
    </location>
</feature>
<keyword evidence="2" id="KW-0732">Signal</keyword>
<feature type="compositionally biased region" description="Gly residues" evidence="1">
    <location>
        <begin position="98"/>
        <end position="109"/>
    </location>
</feature>
<name>I3S1L6_MEDTR</name>
<sequence>MNTKSIIFVSFICELIFISVVTIEPSKDEKEFCEIEEFKLKASWRPPGGSWTSHGVKGKGGKGGSKGGSGTGGNGSEGGAQGGGEQIEGGNDKESELDGGGGGGDQIIK</sequence>
<accession>I3S1L6</accession>
<feature type="signal peptide" evidence="2">
    <location>
        <begin position="1"/>
        <end position="22"/>
    </location>
</feature>
<dbReference type="AlphaFoldDB" id="I3S1L6"/>
<dbReference type="ExpressionAtlas" id="I3S1L6">
    <property type="expression patterns" value="differential"/>
</dbReference>
<reference evidence="3" key="1">
    <citation type="submission" date="2012-05" db="EMBL/GenBank/DDBJ databases">
        <authorList>
            <person name="Krishnakumar V."/>
            <person name="Cheung F."/>
            <person name="Xiao Y."/>
            <person name="Chan A."/>
            <person name="Moskal W.A."/>
            <person name="Town C.D."/>
        </authorList>
    </citation>
    <scope>NUCLEOTIDE SEQUENCE</scope>
</reference>